<comment type="caution">
    <text evidence="1">The sequence shown here is derived from an EMBL/GenBank/DDBJ whole genome shotgun (WGS) entry which is preliminary data.</text>
</comment>
<organism evidence="1 2">
    <name type="scientific">Acanthoscelides obtectus</name>
    <name type="common">Bean weevil</name>
    <name type="synonym">Bruchus obtectus</name>
    <dbReference type="NCBI Taxonomy" id="200917"/>
    <lineage>
        <taxon>Eukaryota</taxon>
        <taxon>Metazoa</taxon>
        <taxon>Ecdysozoa</taxon>
        <taxon>Arthropoda</taxon>
        <taxon>Hexapoda</taxon>
        <taxon>Insecta</taxon>
        <taxon>Pterygota</taxon>
        <taxon>Neoptera</taxon>
        <taxon>Endopterygota</taxon>
        <taxon>Coleoptera</taxon>
        <taxon>Polyphaga</taxon>
        <taxon>Cucujiformia</taxon>
        <taxon>Chrysomeloidea</taxon>
        <taxon>Chrysomelidae</taxon>
        <taxon>Bruchinae</taxon>
        <taxon>Bruchini</taxon>
        <taxon>Acanthoscelides</taxon>
    </lineage>
</organism>
<evidence type="ECO:0000313" key="1">
    <source>
        <dbReference type="EMBL" id="CAH1969604.1"/>
    </source>
</evidence>
<dbReference type="EMBL" id="CAKOFQ010006765">
    <property type="protein sequence ID" value="CAH1969604.1"/>
    <property type="molecule type" value="Genomic_DNA"/>
</dbReference>
<dbReference type="Proteomes" id="UP001152888">
    <property type="component" value="Unassembled WGS sequence"/>
</dbReference>
<evidence type="ECO:0000313" key="2">
    <source>
        <dbReference type="Proteomes" id="UP001152888"/>
    </source>
</evidence>
<keyword evidence="2" id="KW-1185">Reference proteome</keyword>
<reference evidence="1" key="1">
    <citation type="submission" date="2022-03" db="EMBL/GenBank/DDBJ databases">
        <authorList>
            <person name="Sayadi A."/>
        </authorList>
    </citation>
    <scope>NUCLEOTIDE SEQUENCE</scope>
</reference>
<name>A0A9P0KFD9_ACAOB</name>
<dbReference type="OrthoDB" id="6754776at2759"/>
<protein>
    <submittedName>
        <fullName evidence="1">Uncharacterized protein</fullName>
    </submittedName>
</protein>
<sequence>MESRLFGLGTRELRHLPSNLRKKKHIAHIFNAAKGLAGRDWIYGFLKRNQYISLRLPEYTSAARASSFNKYNVNSFSTLLGEMLQKYKFPASRIFSCDETGISTVPNRHSRIFSMKGKKQVGSLSSAKRGTPTTAEICFNATRFYIPPLLIFPRVRKCPPLEQALPPESIVDIIHQGGCKVKYFQRLGLNTF</sequence>
<gene>
    <name evidence="1" type="ORF">ACAOBT_LOCUS8496</name>
</gene>
<accession>A0A9P0KFD9</accession>
<proteinExistence type="predicted"/>
<dbReference type="AlphaFoldDB" id="A0A9P0KFD9"/>